<name>A0ABQ4WG55_9ASTR</name>
<accession>A0ABQ4WG55</accession>
<protein>
    <recommendedName>
        <fullName evidence="3">Reverse transcriptase zinc-binding domain-containing protein</fullName>
    </recommendedName>
</protein>
<evidence type="ECO:0000313" key="1">
    <source>
        <dbReference type="EMBL" id="GJS51833.1"/>
    </source>
</evidence>
<evidence type="ECO:0000313" key="2">
    <source>
        <dbReference type="Proteomes" id="UP001151760"/>
    </source>
</evidence>
<keyword evidence="2" id="KW-1185">Reference proteome</keyword>
<dbReference type="EMBL" id="BQNB010008613">
    <property type="protein sequence ID" value="GJS51833.1"/>
    <property type="molecule type" value="Genomic_DNA"/>
</dbReference>
<evidence type="ECO:0008006" key="3">
    <source>
        <dbReference type="Google" id="ProtNLM"/>
    </source>
</evidence>
<reference evidence="1" key="2">
    <citation type="submission" date="2022-01" db="EMBL/GenBank/DDBJ databases">
        <authorList>
            <person name="Yamashiro T."/>
            <person name="Shiraishi A."/>
            <person name="Satake H."/>
            <person name="Nakayama K."/>
        </authorList>
    </citation>
    <scope>NUCLEOTIDE SEQUENCE</scope>
</reference>
<proteinExistence type="predicted"/>
<reference evidence="1" key="1">
    <citation type="journal article" date="2022" name="Int. J. Mol. Sci.">
        <title>Draft Genome of Tanacetum Coccineum: Genomic Comparison of Closely Related Tanacetum-Family Plants.</title>
        <authorList>
            <person name="Yamashiro T."/>
            <person name="Shiraishi A."/>
            <person name="Nakayama K."/>
            <person name="Satake H."/>
        </authorList>
    </citation>
    <scope>NUCLEOTIDE SEQUENCE</scope>
</reference>
<organism evidence="1 2">
    <name type="scientific">Tanacetum coccineum</name>
    <dbReference type="NCBI Taxonomy" id="301880"/>
    <lineage>
        <taxon>Eukaryota</taxon>
        <taxon>Viridiplantae</taxon>
        <taxon>Streptophyta</taxon>
        <taxon>Embryophyta</taxon>
        <taxon>Tracheophyta</taxon>
        <taxon>Spermatophyta</taxon>
        <taxon>Magnoliopsida</taxon>
        <taxon>eudicotyledons</taxon>
        <taxon>Gunneridae</taxon>
        <taxon>Pentapetalae</taxon>
        <taxon>asterids</taxon>
        <taxon>campanulids</taxon>
        <taxon>Asterales</taxon>
        <taxon>Asteraceae</taxon>
        <taxon>Asteroideae</taxon>
        <taxon>Anthemideae</taxon>
        <taxon>Anthemidinae</taxon>
        <taxon>Tanacetum</taxon>
    </lineage>
</organism>
<gene>
    <name evidence="1" type="ORF">Tco_0625195</name>
</gene>
<comment type="caution">
    <text evidence="1">The sequence shown here is derived from an EMBL/GenBank/DDBJ whole genome shotgun (WGS) entry which is preliminary data.</text>
</comment>
<dbReference type="Proteomes" id="UP001151760">
    <property type="component" value="Unassembled WGS sequence"/>
</dbReference>
<sequence>MRIGEELDGLRLEFSNSFVGEVGDGRNINFWMDRWVARKEDSVIEKGSWVNGIWCWDWDWVRPIRGRVSKDFEDLTEVLQSTVVSNDCRDTWRWVLGEDGDFKVKELSILIEEKIIQVQNGGHEMLWNKLLPKKNVNIPVGIFSLWQAVIWTTGYFIWKERNDPLELCSSAPGLQVMCLCISTCKFAFSAYKSPKLCFCGSVRKSIRDLLLLWLRQHYQILHEVFCAAVLLARAPYAALLEIVCGSSAAIPGIMSWARRHYMFSLSSL</sequence>